<reference evidence="5" key="1">
    <citation type="submission" date="2022-03" db="EMBL/GenBank/DDBJ databases">
        <authorList>
            <person name="Tunstrom K."/>
        </authorList>
    </citation>
    <scope>NUCLEOTIDE SEQUENCE</scope>
</reference>
<dbReference type="InterPro" id="IPR020901">
    <property type="entry name" value="Prtase_inh_Kunz-CS"/>
</dbReference>
<accession>A0AAU9TVH6</accession>
<gene>
    <name evidence="5" type="ORF">EEDITHA_LOCUS5841</name>
</gene>
<dbReference type="Gene3D" id="4.10.410.10">
    <property type="entry name" value="Pancreatic trypsin inhibitor Kunitz domain"/>
    <property type="match status" value="1"/>
</dbReference>
<dbReference type="PROSITE" id="PS00280">
    <property type="entry name" value="BPTI_KUNITZ_1"/>
    <property type="match status" value="1"/>
</dbReference>
<evidence type="ECO:0000256" key="3">
    <source>
        <dbReference type="ARBA" id="ARBA00023157"/>
    </source>
</evidence>
<evidence type="ECO:0000313" key="5">
    <source>
        <dbReference type="EMBL" id="CAH2089823.1"/>
    </source>
</evidence>
<proteinExistence type="predicted"/>
<dbReference type="InterPro" id="IPR002223">
    <property type="entry name" value="Kunitz_BPTI"/>
</dbReference>
<dbReference type="GO" id="GO:0004867">
    <property type="term" value="F:serine-type endopeptidase inhibitor activity"/>
    <property type="evidence" value="ECO:0007669"/>
    <property type="project" value="UniProtKB-KW"/>
</dbReference>
<organism evidence="5 6">
    <name type="scientific">Euphydryas editha</name>
    <name type="common">Edith's checkerspot</name>
    <dbReference type="NCBI Taxonomy" id="104508"/>
    <lineage>
        <taxon>Eukaryota</taxon>
        <taxon>Metazoa</taxon>
        <taxon>Ecdysozoa</taxon>
        <taxon>Arthropoda</taxon>
        <taxon>Hexapoda</taxon>
        <taxon>Insecta</taxon>
        <taxon>Pterygota</taxon>
        <taxon>Neoptera</taxon>
        <taxon>Endopterygota</taxon>
        <taxon>Lepidoptera</taxon>
        <taxon>Glossata</taxon>
        <taxon>Ditrysia</taxon>
        <taxon>Papilionoidea</taxon>
        <taxon>Nymphalidae</taxon>
        <taxon>Nymphalinae</taxon>
        <taxon>Euphydryas</taxon>
    </lineage>
</organism>
<evidence type="ECO:0000256" key="1">
    <source>
        <dbReference type="ARBA" id="ARBA00022690"/>
    </source>
</evidence>
<name>A0AAU9TVH6_EUPED</name>
<dbReference type="Proteomes" id="UP001153954">
    <property type="component" value="Unassembled WGS sequence"/>
</dbReference>
<dbReference type="AlphaFoldDB" id="A0AAU9TVH6"/>
<evidence type="ECO:0000256" key="2">
    <source>
        <dbReference type="ARBA" id="ARBA00022900"/>
    </source>
</evidence>
<keyword evidence="3" id="KW-1015">Disulfide bond</keyword>
<evidence type="ECO:0000313" key="6">
    <source>
        <dbReference type="Proteomes" id="UP001153954"/>
    </source>
</evidence>
<dbReference type="Pfam" id="PF00014">
    <property type="entry name" value="Kunitz_BPTI"/>
    <property type="match status" value="1"/>
</dbReference>
<dbReference type="GO" id="GO:0005615">
    <property type="term" value="C:extracellular space"/>
    <property type="evidence" value="ECO:0007669"/>
    <property type="project" value="TreeGrafter"/>
</dbReference>
<dbReference type="InterPro" id="IPR050098">
    <property type="entry name" value="TFPI/VKTCI-like"/>
</dbReference>
<feature type="domain" description="BPTI/Kunitz inhibitor" evidence="4">
    <location>
        <begin position="115"/>
        <end position="165"/>
    </location>
</feature>
<dbReference type="PANTHER" id="PTHR10083:SF374">
    <property type="entry name" value="BPTI_KUNITZ INHIBITOR DOMAIN-CONTAINING PROTEIN"/>
    <property type="match status" value="1"/>
</dbReference>
<comment type="caution">
    <text evidence="5">The sequence shown here is derived from an EMBL/GenBank/DDBJ whole genome shotgun (WGS) entry which is preliminary data.</text>
</comment>
<protein>
    <recommendedName>
        <fullName evidence="4">BPTI/Kunitz inhibitor domain-containing protein</fullName>
    </recommendedName>
</protein>
<dbReference type="InterPro" id="IPR036880">
    <property type="entry name" value="Kunitz_BPTI_sf"/>
</dbReference>
<evidence type="ECO:0000259" key="4">
    <source>
        <dbReference type="PROSITE" id="PS50279"/>
    </source>
</evidence>
<dbReference type="CDD" id="cd00109">
    <property type="entry name" value="Kunitz-type"/>
    <property type="match status" value="1"/>
</dbReference>
<dbReference type="PANTHER" id="PTHR10083">
    <property type="entry name" value="KUNITZ-TYPE PROTEASE INHIBITOR-RELATED"/>
    <property type="match status" value="1"/>
</dbReference>
<keyword evidence="2" id="KW-0722">Serine protease inhibitor</keyword>
<dbReference type="PROSITE" id="PS50279">
    <property type="entry name" value="BPTI_KUNITZ_2"/>
    <property type="match status" value="1"/>
</dbReference>
<dbReference type="PRINTS" id="PR00759">
    <property type="entry name" value="BASICPTASE"/>
</dbReference>
<dbReference type="SMART" id="SM00131">
    <property type="entry name" value="KU"/>
    <property type="match status" value="1"/>
</dbReference>
<keyword evidence="6" id="KW-1185">Reference proteome</keyword>
<dbReference type="EMBL" id="CAKOGL010000008">
    <property type="protein sequence ID" value="CAH2089823.1"/>
    <property type="molecule type" value="Genomic_DNA"/>
</dbReference>
<sequence>MLRLIDVLAKLFSSLCIESRSACRSQEEILNMTNNKYFSNTTWGRWIPPKGNDSWKIWVALWGTENSSNFDSTEEGRGPETGWPQYWKGLGKGNAGVPPPPWAHVPLGYGKPQFCFLQPAKGDCDNNLFRWGFNPTHNECQLFEYSGCGGNQNNFRDKESCKAACVDVPSTGCESQSKINFEEMIFD</sequence>
<keyword evidence="1" id="KW-0646">Protease inhibitor</keyword>
<dbReference type="SUPFAM" id="SSF57362">
    <property type="entry name" value="BPTI-like"/>
    <property type="match status" value="1"/>
</dbReference>